<keyword evidence="3" id="KW-0378">Hydrolase</keyword>
<dbReference type="GO" id="GO:0033897">
    <property type="term" value="F:ribonuclease T2 activity"/>
    <property type="evidence" value="ECO:0007669"/>
    <property type="project" value="UniProtKB-EC"/>
</dbReference>
<proteinExistence type="inferred from homology"/>
<dbReference type="InterPro" id="IPR001568">
    <property type="entry name" value="RNase_T2-like"/>
</dbReference>
<reference evidence="5" key="1">
    <citation type="journal article" date="2021" name="Nat. Commun.">
        <title>Genetic determinants of endophytism in the Arabidopsis root mycobiome.</title>
        <authorList>
            <person name="Mesny F."/>
            <person name="Miyauchi S."/>
            <person name="Thiergart T."/>
            <person name="Pickel B."/>
            <person name="Atanasova L."/>
            <person name="Karlsson M."/>
            <person name="Huettel B."/>
            <person name="Barry K.W."/>
            <person name="Haridas S."/>
            <person name="Chen C."/>
            <person name="Bauer D."/>
            <person name="Andreopoulos W."/>
            <person name="Pangilinan J."/>
            <person name="LaButti K."/>
            <person name="Riley R."/>
            <person name="Lipzen A."/>
            <person name="Clum A."/>
            <person name="Drula E."/>
            <person name="Henrissat B."/>
            <person name="Kohler A."/>
            <person name="Grigoriev I.V."/>
            <person name="Martin F.M."/>
            <person name="Hacquard S."/>
        </authorList>
    </citation>
    <scope>NUCLEOTIDE SEQUENCE</scope>
    <source>
        <strain evidence="5">MPI-CAGE-CH-0230</strain>
    </source>
</reference>
<dbReference type="RefSeq" id="XP_046013864.1">
    <property type="nucleotide sequence ID" value="XM_046147761.1"/>
</dbReference>
<evidence type="ECO:0000256" key="2">
    <source>
        <dbReference type="ARBA" id="ARBA00012571"/>
    </source>
</evidence>
<sequence length="311" mass="33855">MAPSLRSILSYAGHLVSQIPISLEGFTAGGLGHSSAPHGSNSAAAAGAPSPLAPMTSHYSSPLTGAPSCPIDGPTSCNNATEAGSCCFVYPGGRLLLTQFWDQKLHVGGAEEDWTVHGLCRDIRPDLCDGSYDQFCGMAPAFNNITATLEQHGQGDLVEWMHRYWVANYGTNDHLWAHEYNKHGTCINTLAPSCYGDGYAAGVEVVDYFTRAAALFRMLDTYRALERVGIVPDYKKTYSLSELQATLEAFSGGRVILRCTGRHHNVLHEAWYVYFIKGSLQSGEFVPAKDSFKGDHGNCAAQVRYLPKRKR</sequence>
<evidence type="ECO:0000313" key="6">
    <source>
        <dbReference type="Proteomes" id="UP000756346"/>
    </source>
</evidence>
<comment type="similarity">
    <text evidence="1 4">Belongs to the RNase T2 family.</text>
</comment>
<gene>
    <name evidence="5" type="ORF">B0I36DRAFT_104175</name>
</gene>
<dbReference type="InterPro" id="IPR036430">
    <property type="entry name" value="RNase_T2-like_sf"/>
</dbReference>
<protein>
    <recommendedName>
        <fullName evidence="2">ribonuclease T2</fullName>
        <ecNumber evidence="2">4.6.1.19</ecNumber>
    </recommendedName>
</protein>
<keyword evidence="3" id="KW-0540">Nuclease</keyword>
<evidence type="ECO:0000256" key="3">
    <source>
        <dbReference type="ARBA" id="ARBA00022759"/>
    </source>
</evidence>
<dbReference type="EMBL" id="JAGTJQ010000004">
    <property type="protein sequence ID" value="KAH7033032.1"/>
    <property type="molecule type" value="Genomic_DNA"/>
</dbReference>
<dbReference type="PANTHER" id="PTHR11240:SF22">
    <property type="entry name" value="RIBONUCLEASE T2"/>
    <property type="match status" value="1"/>
</dbReference>
<dbReference type="SUPFAM" id="SSF55895">
    <property type="entry name" value="Ribonuclease Rh-like"/>
    <property type="match status" value="1"/>
</dbReference>
<dbReference type="Proteomes" id="UP000756346">
    <property type="component" value="Unassembled WGS sequence"/>
</dbReference>
<dbReference type="AlphaFoldDB" id="A0A9P8Y8F9"/>
<organism evidence="5 6">
    <name type="scientific">Microdochium trichocladiopsis</name>
    <dbReference type="NCBI Taxonomy" id="1682393"/>
    <lineage>
        <taxon>Eukaryota</taxon>
        <taxon>Fungi</taxon>
        <taxon>Dikarya</taxon>
        <taxon>Ascomycota</taxon>
        <taxon>Pezizomycotina</taxon>
        <taxon>Sordariomycetes</taxon>
        <taxon>Xylariomycetidae</taxon>
        <taxon>Xylariales</taxon>
        <taxon>Microdochiaceae</taxon>
        <taxon>Microdochium</taxon>
    </lineage>
</organism>
<accession>A0A9P8Y8F9</accession>
<dbReference type="GO" id="GO:0005576">
    <property type="term" value="C:extracellular region"/>
    <property type="evidence" value="ECO:0007669"/>
    <property type="project" value="TreeGrafter"/>
</dbReference>
<dbReference type="Gene3D" id="3.90.730.10">
    <property type="entry name" value="Ribonuclease T2-like"/>
    <property type="match status" value="1"/>
</dbReference>
<dbReference type="GO" id="GO:0003723">
    <property type="term" value="F:RNA binding"/>
    <property type="evidence" value="ECO:0007669"/>
    <property type="project" value="InterPro"/>
</dbReference>
<evidence type="ECO:0000256" key="1">
    <source>
        <dbReference type="ARBA" id="ARBA00007469"/>
    </source>
</evidence>
<dbReference type="PROSITE" id="PS00531">
    <property type="entry name" value="RNASE_T2_2"/>
    <property type="match status" value="1"/>
</dbReference>
<dbReference type="GeneID" id="70177307"/>
<evidence type="ECO:0000256" key="4">
    <source>
        <dbReference type="RuleBase" id="RU004328"/>
    </source>
</evidence>
<dbReference type="EC" id="4.6.1.19" evidence="2"/>
<dbReference type="Pfam" id="PF00445">
    <property type="entry name" value="Ribonuclease_T2"/>
    <property type="match status" value="1"/>
</dbReference>
<keyword evidence="3" id="KW-0255">Endonuclease</keyword>
<dbReference type="PANTHER" id="PTHR11240">
    <property type="entry name" value="RIBONUCLEASE T2"/>
    <property type="match status" value="1"/>
</dbReference>
<name>A0A9P8Y8F9_9PEZI</name>
<dbReference type="InterPro" id="IPR033130">
    <property type="entry name" value="RNase_T2_His_AS_2"/>
</dbReference>
<dbReference type="OrthoDB" id="435754at2759"/>
<evidence type="ECO:0000313" key="5">
    <source>
        <dbReference type="EMBL" id="KAH7033032.1"/>
    </source>
</evidence>
<dbReference type="GO" id="GO:0006401">
    <property type="term" value="P:RNA catabolic process"/>
    <property type="evidence" value="ECO:0007669"/>
    <property type="project" value="TreeGrafter"/>
</dbReference>
<comment type="caution">
    <text evidence="5">The sequence shown here is derived from an EMBL/GenBank/DDBJ whole genome shotgun (WGS) entry which is preliminary data.</text>
</comment>
<keyword evidence="6" id="KW-1185">Reference proteome</keyword>